<feature type="domain" description="PAS fold-4" evidence="1">
    <location>
        <begin position="47"/>
        <end position="143"/>
    </location>
</feature>
<gene>
    <name evidence="2" type="ORF">FRZ54_07245</name>
</gene>
<evidence type="ECO:0000313" key="3">
    <source>
        <dbReference type="Proteomes" id="UP000321479"/>
    </source>
</evidence>
<name>A0A5B8UTF7_9SPHI</name>
<dbReference type="InterPro" id="IPR013656">
    <property type="entry name" value="PAS_4"/>
</dbReference>
<evidence type="ECO:0000259" key="1">
    <source>
        <dbReference type="Pfam" id="PF08448"/>
    </source>
</evidence>
<dbReference type="OrthoDB" id="5522855at2"/>
<protein>
    <recommendedName>
        <fullName evidence="1">PAS fold-4 domain-containing protein</fullName>
    </recommendedName>
</protein>
<dbReference type="AlphaFoldDB" id="A0A5B8UTF7"/>
<keyword evidence="3" id="KW-1185">Reference proteome</keyword>
<reference evidence="2 3" key="1">
    <citation type="journal article" date="2017" name="Curr. Microbiol.">
        <title>Mucilaginibacter ginsenosidivorans sp. nov., Isolated from Soil of Ginseng Field.</title>
        <authorList>
            <person name="Kim M.M."/>
            <person name="Siddiqi M.Z."/>
            <person name="Im W.T."/>
        </authorList>
    </citation>
    <scope>NUCLEOTIDE SEQUENCE [LARGE SCALE GENOMIC DNA]</scope>
    <source>
        <strain evidence="2 3">Gsoil 3017</strain>
    </source>
</reference>
<dbReference type="Pfam" id="PF08448">
    <property type="entry name" value="PAS_4"/>
    <property type="match status" value="1"/>
</dbReference>
<dbReference type="Proteomes" id="UP000321479">
    <property type="component" value="Chromosome"/>
</dbReference>
<dbReference type="KEGG" id="mgin:FRZ54_07245"/>
<organism evidence="2 3">
    <name type="scientific">Mucilaginibacter ginsenosidivorans</name>
    <dbReference type="NCBI Taxonomy" id="398053"/>
    <lineage>
        <taxon>Bacteria</taxon>
        <taxon>Pseudomonadati</taxon>
        <taxon>Bacteroidota</taxon>
        <taxon>Sphingobacteriia</taxon>
        <taxon>Sphingobacteriales</taxon>
        <taxon>Sphingobacteriaceae</taxon>
        <taxon>Mucilaginibacter</taxon>
    </lineage>
</organism>
<dbReference type="EMBL" id="CP042436">
    <property type="protein sequence ID" value="QEC62387.1"/>
    <property type="molecule type" value="Genomic_DNA"/>
</dbReference>
<sequence length="160" mass="17690">MGKPLQRGKVPFYFFKIMCLNYLSRRMFVKSSFAEHGLDIQSISSPLLSYWDKELVCRFANEAYAAAAGIVLERLTGNRMSTIASAVQIPDNNYVRKVLQGKMQLFIIGGTSQSRKNRGVIASYSPVYGNGEVEGFYFHAAETGRPGTEPAAGLAIRPGR</sequence>
<accession>A0A5B8UTF7</accession>
<proteinExistence type="predicted"/>
<evidence type="ECO:0000313" key="2">
    <source>
        <dbReference type="EMBL" id="QEC62387.1"/>
    </source>
</evidence>